<accession>A0ABS6J964</accession>
<sequence length="286" mass="31381">MTMIKKLSIIAAIILLIGIIGSIVTYESSAGSYFSKTEETIEMSEITNMMIKTENARVIIQPTTSSEALVELSGNRTNYELTTEKNESTLSIDLQDERKKQLINISFRPKGLTMTVSVPEKHYNQIQLETRNGRIDVANIQTNDLNAISNNGRVDMKEINGTTITAETRNGELRLANLTADLVDLTARNGSIKLTDVDGDGELKGKTANGSITLDTDTLDRNIHFETNNGSIKITTNHRPANATFDTRTKNGSIRIFGERIGSTTTGDGEHQIKLTTNNGSITVED</sequence>
<keyword evidence="3" id="KW-1185">Reference proteome</keyword>
<feature type="domain" description="DUF4097" evidence="1">
    <location>
        <begin position="46"/>
        <end position="285"/>
    </location>
</feature>
<organism evidence="2 3">
    <name type="scientific">Evansella tamaricis</name>
    <dbReference type="NCBI Taxonomy" id="2069301"/>
    <lineage>
        <taxon>Bacteria</taxon>
        <taxon>Bacillati</taxon>
        <taxon>Bacillota</taxon>
        <taxon>Bacilli</taxon>
        <taxon>Bacillales</taxon>
        <taxon>Bacillaceae</taxon>
        <taxon>Evansella</taxon>
    </lineage>
</organism>
<evidence type="ECO:0000313" key="3">
    <source>
        <dbReference type="Proteomes" id="UP000784880"/>
    </source>
</evidence>
<evidence type="ECO:0000259" key="1">
    <source>
        <dbReference type="Pfam" id="PF13349"/>
    </source>
</evidence>
<gene>
    <name evidence="2" type="ORF">KS419_00400</name>
</gene>
<reference evidence="2 3" key="1">
    <citation type="submission" date="2021-06" db="EMBL/GenBank/DDBJ databases">
        <title>Bacillus sp. RD4P76, an endophyte from a halophyte.</title>
        <authorList>
            <person name="Sun J.-Q."/>
        </authorList>
    </citation>
    <scope>NUCLEOTIDE SEQUENCE [LARGE SCALE GENOMIC DNA]</scope>
    <source>
        <strain evidence="2 3">CGMCC 1.15917</strain>
    </source>
</reference>
<protein>
    <submittedName>
        <fullName evidence="2">DUF4097 domain-containing protein</fullName>
    </submittedName>
</protein>
<dbReference type="RefSeq" id="WP_217064115.1">
    <property type="nucleotide sequence ID" value="NZ_JAHQCS010000009.1"/>
</dbReference>
<dbReference type="Pfam" id="PF13349">
    <property type="entry name" value="DUF4097"/>
    <property type="match status" value="1"/>
</dbReference>
<dbReference type="InterPro" id="IPR025164">
    <property type="entry name" value="Toastrack_DUF4097"/>
</dbReference>
<name>A0ABS6J964_9BACI</name>
<evidence type="ECO:0000313" key="2">
    <source>
        <dbReference type="EMBL" id="MBU9710222.1"/>
    </source>
</evidence>
<dbReference type="Proteomes" id="UP000784880">
    <property type="component" value="Unassembled WGS sequence"/>
</dbReference>
<proteinExistence type="predicted"/>
<dbReference type="EMBL" id="JAHQCS010000009">
    <property type="protein sequence ID" value="MBU9710222.1"/>
    <property type="molecule type" value="Genomic_DNA"/>
</dbReference>
<comment type="caution">
    <text evidence="2">The sequence shown here is derived from an EMBL/GenBank/DDBJ whole genome shotgun (WGS) entry which is preliminary data.</text>
</comment>